<keyword evidence="1" id="KW-1188">Viral release from host cell</keyword>
<feature type="transmembrane region" description="Helical" evidence="2">
    <location>
        <begin position="514"/>
        <end position="536"/>
    </location>
</feature>
<evidence type="ECO:0000256" key="2">
    <source>
        <dbReference type="SAM" id="Phobius"/>
    </source>
</evidence>
<feature type="transmembrane region" description="Helical" evidence="2">
    <location>
        <begin position="414"/>
        <end position="441"/>
    </location>
</feature>
<dbReference type="RefSeq" id="WP_219291468.1">
    <property type="nucleotide sequence ID" value="NZ_RPHB01000007.1"/>
</dbReference>
<organism evidence="4 5">
    <name type="scientific">Arthrospiribacter ruber</name>
    <dbReference type="NCBI Taxonomy" id="2487934"/>
    <lineage>
        <taxon>Bacteria</taxon>
        <taxon>Pseudomonadati</taxon>
        <taxon>Bacteroidota</taxon>
        <taxon>Cytophagia</taxon>
        <taxon>Cytophagales</taxon>
        <taxon>Cyclobacteriaceae</taxon>
        <taxon>Arthrospiribacter</taxon>
    </lineage>
</organism>
<reference evidence="4 5" key="1">
    <citation type="journal article" date="2020" name="Syst. Appl. Microbiol.">
        <title>Arthrospiribacter ruber gen. nov., sp. nov., a novel bacterium isolated from Arthrospira cultures.</title>
        <authorList>
            <person name="Waleron M."/>
            <person name="Misztak A."/>
            <person name="Waleron M.M."/>
            <person name="Furmaniak M."/>
            <person name="Mrozik A."/>
            <person name="Waleron K."/>
        </authorList>
    </citation>
    <scope>NUCLEOTIDE SEQUENCE [LARGE SCALE GENOMIC DNA]</scope>
    <source>
        <strain evidence="4 5">DPMB0001</strain>
    </source>
</reference>
<evidence type="ECO:0000313" key="4">
    <source>
        <dbReference type="EMBL" id="MBW3469074.1"/>
    </source>
</evidence>
<evidence type="ECO:0000313" key="5">
    <source>
        <dbReference type="Proteomes" id="UP000727490"/>
    </source>
</evidence>
<feature type="domain" description="Phage tail tape measure protein" evidence="3">
    <location>
        <begin position="89"/>
        <end position="286"/>
    </location>
</feature>
<keyword evidence="5" id="KW-1185">Reference proteome</keyword>
<feature type="transmembrane region" description="Helical" evidence="2">
    <location>
        <begin position="380"/>
        <end position="402"/>
    </location>
</feature>
<dbReference type="Proteomes" id="UP000727490">
    <property type="component" value="Unassembled WGS sequence"/>
</dbReference>
<name>A0A951MDI2_9BACT</name>
<dbReference type="PANTHER" id="PTHR37813">
    <property type="entry name" value="FELS-2 PROPHAGE PROTEIN"/>
    <property type="match status" value="1"/>
</dbReference>
<proteinExistence type="predicted"/>
<accession>A0A951MDI2</accession>
<keyword evidence="2" id="KW-0812">Transmembrane</keyword>
<dbReference type="Pfam" id="PF10145">
    <property type="entry name" value="PhageMin_Tail"/>
    <property type="match status" value="1"/>
</dbReference>
<protein>
    <submittedName>
        <fullName evidence="4">Phage tail tape measure protein</fullName>
    </submittedName>
</protein>
<gene>
    <name evidence="4" type="ORF">EGN73_14835</name>
</gene>
<sequence>MSNYTGKLNILIGGNAENFYSTIGGVQKKLQGFSRKLDNIAKDLSAKVSLPLTLLGGIATNVASDFSDSMLKVQGLTGATGDSFDSLTKKAKELGGNTAFSASQVADAMGYMALAGYDTNKILESIPATLHLASSAGGNLAKVTDIVTDTMSAFKMEAGETNKVVDVFAKAQGKANTSVEQLGEAFKYASSNASASNQSLIDSTSVLSVFANAGIKGSSAGTAFNAMLRDLKKSSEDGKVSIGSMGIALYDAEGQMRSIIDILQDVEKATSSMTQAQKDSALMSIFKEESIRGVNTVLNAGTSELLRYQDELINSEGFAKEFAETMESGLGGAFRRIKSSIESVLITIGEQLTPYVQLASEWVNKFSNAFNDLNPNLLKVATVIGVILAVVPPLVVAFGQIVKIVTSSIASIKVLLPLLSGISAPILGIAVAVGGAVYLIIKYWDELKEYFTSGTGSTITDSLTELWDKTTSSITSSTQGIVSELKAFWEEFGKDITDVFKSISNIVTTQLDNLIQIIGLAIRGVTAILTSIIRLLRGDFKGAWSAISDYVVDVFRTITGAVLSSFQAVLGVASTVAEKLGFDSIAGSIDSAITKLDEFKFKYSSLGSSSDTSVSVDGSSSTVDSPIINTVVPVAGVAGVGERIKREILEPIKLVKKEFDITSAFAGSKIKEIGKNVVDSSAKMYEALTPVTWTFDQYMNYFSQFEKGMFVLGEGLLTIGDGIQRMFMDLFRTGQFSFKGLIQAVGAFVAKLLGAIAAAAILNVLTAGLFAGAGAGTGLNALKEAFTFTNLLGQFSGGLLGSRANGGDVKMNNPYIVGERGRELFIPSTSGTIIPNHLLATASTASGGNVTFRIRREELVGILRQDSRLQERF</sequence>
<dbReference type="PANTHER" id="PTHR37813:SF1">
    <property type="entry name" value="FELS-2 PROPHAGE PROTEIN"/>
    <property type="match status" value="1"/>
</dbReference>
<keyword evidence="2" id="KW-1133">Transmembrane helix</keyword>
<keyword evidence="2" id="KW-0472">Membrane</keyword>
<dbReference type="EMBL" id="RPHB01000007">
    <property type="protein sequence ID" value="MBW3469074.1"/>
    <property type="molecule type" value="Genomic_DNA"/>
</dbReference>
<dbReference type="NCBIfam" id="TIGR01760">
    <property type="entry name" value="tape_meas_TP901"/>
    <property type="match status" value="1"/>
</dbReference>
<evidence type="ECO:0000259" key="3">
    <source>
        <dbReference type="Pfam" id="PF10145"/>
    </source>
</evidence>
<comment type="caution">
    <text evidence="4">The sequence shown here is derived from an EMBL/GenBank/DDBJ whole genome shotgun (WGS) entry which is preliminary data.</text>
</comment>
<evidence type="ECO:0000256" key="1">
    <source>
        <dbReference type="ARBA" id="ARBA00022612"/>
    </source>
</evidence>
<dbReference type="InterPro" id="IPR010090">
    <property type="entry name" value="Phage_tape_meas"/>
</dbReference>
<dbReference type="AlphaFoldDB" id="A0A951MDI2"/>